<evidence type="ECO:0000313" key="3">
    <source>
        <dbReference type="Proteomes" id="UP001604277"/>
    </source>
</evidence>
<accession>A0ABD1PZ68</accession>
<evidence type="ECO:0000256" key="1">
    <source>
        <dbReference type="SAM" id="MobiDB-lite"/>
    </source>
</evidence>
<name>A0ABD1PZ68_9LAMI</name>
<proteinExistence type="predicted"/>
<evidence type="ECO:0000313" key="2">
    <source>
        <dbReference type="EMBL" id="KAL2468892.1"/>
    </source>
</evidence>
<organism evidence="2 3">
    <name type="scientific">Forsythia ovata</name>
    <dbReference type="NCBI Taxonomy" id="205694"/>
    <lineage>
        <taxon>Eukaryota</taxon>
        <taxon>Viridiplantae</taxon>
        <taxon>Streptophyta</taxon>
        <taxon>Embryophyta</taxon>
        <taxon>Tracheophyta</taxon>
        <taxon>Spermatophyta</taxon>
        <taxon>Magnoliopsida</taxon>
        <taxon>eudicotyledons</taxon>
        <taxon>Gunneridae</taxon>
        <taxon>Pentapetalae</taxon>
        <taxon>asterids</taxon>
        <taxon>lamiids</taxon>
        <taxon>Lamiales</taxon>
        <taxon>Oleaceae</taxon>
        <taxon>Forsythieae</taxon>
        <taxon>Forsythia</taxon>
    </lineage>
</organism>
<feature type="region of interest" description="Disordered" evidence="1">
    <location>
        <begin position="193"/>
        <end position="216"/>
    </location>
</feature>
<protein>
    <submittedName>
        <fullName evidence="2">Uncharacterized protein</fullName>
    </submittedName>
</protein>
<reference evidence="3" key="1">
    <citation type="submission" date="2024-07" db="EMBL/GenBank/DDBJ databases">
        <title>Two chromosome-level genome assemblies of Korean endemic species Abeliophyllum distichum and Forsythia ovata (Oleaceae).</title>
        <authorList>
            <person name="Jang H."/>
        </authorList>
    </citation>
    <scope>NUCLEOTIDE SEQUENCE [LARGE SCALE GENOMIC DNA]</scope>
</reference>
<gene>
    <name evidence="2" type="ORF">Fot_50468</name>
</gene>
<keyword evidence="3" id="KW-1185">Reference proteome</keyword>
<feature type="region of interest" description="Disordered" evidence="1">
    <location>
        <begin position="148"/>
        <end position="175"/>
    </location>
</feature>
<dbReference type="EMBL" id="JBFOLJ010000016">
    <property type="protein sequence ID" value="KAL2468892.1"/>
    <property type="molecule type" value="Genomic_DNA"/>
</dbReference>
<dbReference type="AlphaFoldDB" id="A0ABD1PZ68"/>
<feature type="compositionally biased region" description="Acidic residues" evidence="1">
    <location>
        <begin position="152"/>
        <end position="162"/>
    </location>
</feature>
<sequence length="216" mass="24513">MLIRSSSTPVAHALFSDRPKSNRVFDSNINNNTLHTNDLCITKISVLHGVRCLSCHFLTQFVRQEFEIDLATIARNCSNSWFPDFSPKSNSLGRKKFRRAVSDSNLEELASTTLDIKEVWSSRTLVSKSLHKHHHKSMLHTEPSFSIYNTDDNFEEEGENGDSGEGKLERSATIGESIEGEFSFRKNVMCKIEEGDNEQDEEVKKGKFGPIQRSEN</sequence>
<comment type="caution">
    <text evidence="2">The sequence shown here is derived from an EMBL/GenBank/DDBJ whole genome shotgun (WGS) entry which is preliminary data.</text>
</comment>
<dbReference type="Proteomes" id="UP001604277">
    <property type="component" value="Unassembled WGS sequence"/>
</dbReference>